<dbReference type="InterPro" id="IPR014284">
    <property type="entry name" value="RNA_pol_sigma-70_dom"/>
</dbReference>
<keyword evidence="2" id="KW-0805">Transcription regulation</keyword>
<dbReference type="PANTHER" id="PTHR43133">
    <property type="entry name" value="RNA POLYMERASE ECF-TYPE SIGMA FACTO"/>
    <property type="match status" value="1"/>
</dbReference>
<dbReference type="SUPFAM" id="SSF88946">
    <property type="entry name" value="Sigma2 domain of RNA polymerase sigma factors"/>
    <property type="match status" value="1"/>
</dbReference>
<feature type="domain" description="RNA polymerase sigma factor 70 region 4 type 2" evidence="6">
    <location>
        <begin position="130"/>
        <end position="175"/>
    </location>
</feature>
<dbReference type="CDD" id="cd06171">
    <property type="entry name" value="Sigma70_r4"/>
    <property type="match status" value="1"/>
</dbReference>
<dbReference type="InterPro" id="IPR014327">
    <property type="entry name" value="RNA_pol_sigma70_bacteroid"/>
</dbReference>
<dbReference type="Proteomes" id="UP001595526">
    <property type="component" value="Unassembled WGS sequence"/>
</dbReference>
<dbReference type="Gene3D" id="1.10.1740.10">
    <property type="match status" value="1"/>
</dbReference>
<evidence type="ECO:0000313" key="7">
    <source>
        <dbReference type="EMBL" id="MFC3198188.1"/>
    </source>
</evidence>
<dbReference type="Pfam" id="PF04542">
    <property type="entry name" value="Sigma70_r2"/>
    <property type="match status" value="1"/>
</dbReference>
<evidence type="ECO:0000256" key="2">
    <source>
        <dbReference type="ARBA" id="ARBA00023015"/>
    </source>
</evidence>
<evidence type="ECO:0000256" key="3">
    <source>
        <dbReference type="ARBA" id="ARBA00023082"/>
    </source>
</evidence>
<keyword evidence="4" id="KW-0804">Transcription</keyword>
<dbReference type="InterPro" id="IPR013325">
    <property type="entry name" value="RNA_pol_sigma_r2"/>
</dbReference>
<keyword evidence="3" id="KW-0731">Sigma factor</keyword>
<comment type="similarity">
    <text evidence="1">Belongs to the sigma-70 factor family. ECF subfamily.</text>
</comment>
<dbReference type="PANTHER" id="PTHR43133:SF46">
    <property type="entry name" value="RNA POLYMERASE SIGMA-70 FACTOR ECF SUBFAMILY"/>
    <property type="match status" value="1"/>
</dbReference>
<dbReference type="NCBIfam" id="TIGR02985">
    <property type="entry name" value="Sig70_bacteroi1"/>
    <property type="match status" value="1"/>
</dbReference>
<dbReference type="RefSeq" id="WP_379022605.1">
    <property type="nucleotide sequence ID" value="NZ_JBHRTA010000035.1"/>
</dbReference>
<evidence type="ECO:0000259" key="5">
    <source>
        <dbReference type="Pfam" id="PF04542"/>
    </source>
</evidence>
<comment type="caution">
    <text evidence="7">The sequence shown here is derived from an EMBL/GenBank/DDBJ whole genome shotgun (WGS) entry which is preliminary data.</text>
</comment>
<evidence type="ECO:0000256" key="4">
    <source>
        <dbReference type="ARBA" id="ARBA00023163"/>
    </source>
</evidence>
<dbReference type="InterPro" id="IPR013324">
    <property type="entry name" value="RNA_pol_sigma_r3/r4-like"/>
</dbReference>
<keyword evidence="8" id="KW-1185">Reference proteome</keyword>
<feature type="domain" description="RNA polymerase sigma-70 region 2" evidence="5">
    <location>
        <begin position="27"/>
        <end position="88"/>
    </location>
</feature>
<evidence type="ECO:0000256" key="1">
    <source>
        <dbReference type="ARBA" id="ARBA00010641"/>
    </source>
</evidence>
<reference evidence="8" key="1">
    <citation type="journal article" date="2019" name="Int. J. Syst. Evol. Microbiol.">
        <title>The Global Catalogue of Microorganisms (GCM) 10K type strain sequencing project: providing services to taxonomists for standard genome sequencing and annotation.</title>
        <authorList>
            <consortium name="The Broad Institute Genomics Platform"/>
            <consortium name="The Broad Institute Genome Sequencing Center for Infectious Disease"/>
            <person name="Wu L."/>
            <person name="Ma J."/>
        </authorList>
    </citation>
    <scope>NUCLEOTIDE SEQUENCE [LARGE SCALE GENOMIC DNA]</scope>
    <source>
        <strain evidence="8">KCTC 52416</strain>
    </source>
</reference>
<protein>
    <submittedName>
        <fullName evidence="7">RNA polymerase sigma factor</fullName>
    </submittedName>
</protein>
<dbReference type="EMBL" id="JBHRTA010000035">
    <property type="protein sequence ID" value="MFC3198188.1"/>
    <property type="molecule type" value="Genomic_DNA"/>
</dbReference>
<sequence>MPQYALYTDEELVCFISADDDAAFTELYNRYAGALYLHACKRLADRDSAKDLIHNVFASLWSSRHTIELEGKCSAYLYTALRYQVINFEVRSKRLSLWQEMVDELDTRPEQPTPDQMTIANDLEQLIKAEAERLPKKMREIFLMSRQQQLSHQEIAEAFELSPATVKTQINNALKVLRLKFNHFLAIFILLGLY</sequence>
<accession>A0ABV7JPD7</accession>
<dbReference type="InterPro" id="IPR013249">
    <property type="entry name" value="RNA_pol_sigma70_r4_t2"/>
</dbReference>
<dbReference type="InterPro" id="IPR007627">
    <property type="entry name" value="RNA_pol_sigma70_r2"/>
</dbReference>
<gene>
    <name evidence="7" type="ORF">ACFOET_11255</name>
</gene>
<evidence type="ECO:0000313" key="8">
    <source>
        <dbReference type="Proteomes" id="UP001595526"/>
    </source>
</evidence>
<dbReference type="InterPro" id="IPR036388">
    <property type="entry name" value="WH-like_DNA-bd_sf"/>
</dbReference>
<dbReference type="Pfam" id="PF08281">
    <property type="entry name" value="Sigma70_r4_2"/>
    <property type="match status" value="1"/>
</dbReference>
<evidence type="ECO:0000259" key="6">
    <source>
        <dbReference type="Pfam" id="PF08281"/>
    </source>
</evidence>
<dbReference type="NCBIfam" id="TIGR02937">
    <property type="entry name" value="sigma70-ECF"/>
    <property type="match status" value="1"/>
</dbReference>
<dbReference type="InterPro" id="IPR039425">
    <property type="entry name" value="RNA_pol_sigma-70-like"/>
</dbReference>
<dbReference type="Gene3D" id="1.10.10.10">
    <property type="entry name" value="Winged helix-like DNA-binding domain superfamily/Winged helix DNA-binding domain"/>
    <property type="match status" value="1"/>
</dbReference>
<organism evidence="7 8">
    <name type="scientific">Parapedobacter deserti</name>
    <dbReference type="NCBI Taxonomy" id="1912957"/>
    <lineage>
        <taxon>Bacteria</taxon>
        <taxon>Pseudomonadati</taxon>
        <taxon>Bacteroidota</taxon>
        <taxon>Sphingobacteriia</taxon>
        <taxon>Sphingobacteriales</taxon>
        <taxon>Sphingobacteriaceae</taxon>
        <taxon>Parapedobacter</taxon>
    </lineage>
</organism>
<proteinExistence type="inferred from homology"/>
<name>A0ABV7JPD7_9SPHI</name>
<dbReference type="SUPFAM" id="SSF88659">
    <property type="entry name" value="Sigma3 and sigma4 domains of RNA polymerase sigma factors"/>
    <property type="match status" value="1"/>
</dbReference>